<reference evidence="3 4" key="1">
    <citation type="submission" date="2023-08" db="EMBL/GenBank/DDBJ databases">
        <title>New molecular markers tilS and rpoB for phylogenetic and monitoring studies of the genus Thiothrix biodiversity.</title>
        <authorList>
            <person name="Ravin N.V."/>
            <person name="Smolyakov D."/>
            <person name="Markov N.D."/>
            <person name="Beletsky A.V."/>
            <person name="Mardanov A.V."/>
            <person name="Rudenko T.S."/>
            <person name="Grabovich M.Y."/>
        </authorList>
    </citation>
    <scope>NUCLEOTIDE SEQUENCE</scope>
    <source>
        <strain evidence="3">DNT52</strain>
        <strain evidence="2 4">H33</strain>
    </source>
</reference>
<feature type="signal peptide" evidence="1">
    <location>
        <begin position="1"/>
        <end position="19"/>
    </location>
</feature>
<evidence type="ECO:0000313" key="2">
    <source>
        <dbReference type="EMBL" id="MDQ5766924.1"/>
    </source>
</evidence>
<evidence type="ECO:0008006" key="5">
    <source>
        <dbReference type="Google" id="ProtNLM"/>
    </source>
</evidence>
<dbReference type="EMBL" id="CP133217">
    <property type="protein sequence ID" value="WML88214.1"/>
    <property type="molecule type" value="Genomic_DNA"/>
</dbReference>
<evidence type="ECO:0000313" key="4">
    <source>
        <dbReference type="Proteomes" id="UP001223336"/>
    </source>
</evidence>
<sequence>MFKLLNALALLLLSSQVMAGDHYVITHTLNTQKEAQEKAALDGGWVLNTNLYSDLKKDLFAVVRGPFSTQEMAKSELDSISEGGSHPGAYVKDAGNLLITKEMSGQVDPVIIAMLLGEVRIDIAHEQGSDHPCEPSTPYDGISLNYVSVGINAASNDMETEEITLDFGQSAKIQETGELQRQRRCLE</sequence>
<accession>A0AA51MQT4</accession>
<feature type="chain" id="PRO_5041376263" description="SPOR domain-containing protein" evidence="1">
    <location>
        <begin position="20"/>
        <end position="187"/>
    </location>
</feature>
<dbReference type="EMBL" id="JAVFKN010000001">
    <property type="protein sequence ID" value="MDQ5766924.1"/>
    <property type="molecule type" value="Genomic_DNA"/>
</dbReference>
<dbReference type="RefSeq" id="WP_308133174.1">
    <property type="nucleotide sequence ID" value="NZ_CP133217.1"/>
</dbReference>
<keyword evidence="4" id="KW-1185">Reference proteome</keyword>
<gene>
    <name evidence="2" type="ORF">RCC75_00165</name>
    <name evidence="3" type="ORF">RCG00_07515</name>
</gene>
<name>A0AA51MQT4_9GAMM</name>
<proteinExistence type="predicted"/>
<organism evidence="3">
    <name type="scientific">Thiothrix subterranea</name>
    <dbReference type="NCBI Taxonomy" id="2735563"/>
    <lineage>
        <taxon>Bacteria</taxon>
        <taxon>Pseudomonadati</taxon>
        <taxon>Pseudomonadota</taxon>
        <taxon>Gammaproteobacteria</taxon>
        <taxon>Thiotrichales</taxon>
        <taxon>Thiotrichaceae</taxon>
        <taxon>Thiothrix</taxon>
    </lineage>
</organism>
<evidence type="ECO:0000313" key="3">
    <source>
        <dbReference type="EMBL" id="WML88214.1"/>
    </source>
</evidence>
<keyword evidence="1" id="KW-0732">Signal</keyword>
<dbReference type="Proteomes" id="UP001229862">
    <property type="component" value="Chromosome"/>
</dbReference>
<evidence type="ECO:0000256" key="1">
    <source>
        <dbReference type="SAM" id="SignalP"/>
    </source>
</evidence>
<dbReference type="AlphaFoldDB" id="A0AA51MQT4"/>
<protein>
    <recommendedName>
        <fullName evidence="5">SPOR domain-containing protein</fullName>
    </recommendedName>
</protein>
<dbReference type="Proteomes" id="UP001223336">
    <property type="component" value="Unassembled WGS sequence"/>
</dbReference>